<sequence length="62" mass="6704">MKITVDRDRCIGAGQCVLNAPELFDQDDEGTVVVLEEQPTPDQEPAARAAEHACPARVITLV</sequence>
<evidence type="ECO:0000313" key="11">
    <source>
        <dbReference type="Proteomes" id="UP001296706"/>
    </source>
</evidence>
<evidence type="ECO:0000256" key="3">
    <source>
        <dbReference type="ARBA" id="ARBA00022723"/>
    </source>
</evidence>
<keyword evidence="4 8" id="KW-0249">Electron transport</keyword>
<comment type="caution">
    <text evidence="10">The sequence shown here is derived from an EMBL/GenBank/DDBJ whole genome shotgun (WGS) entry which is preliminary data.</text>
</comment>
<accession>A0ABX1RIF3</accession>
<keyword evidence="6 8" id="KW-0411">Iron-sulfur</keyword>
<dbReference type="InterPro" id="IPR001080">
    <property type="entry name" value="3Fe4S_ferredoxin"/>
</dbReference>
<reference evidence="10 11" key="1">
    <citation type="submission" date="2020-04" db="EMBL/GenBank/DDBJ databases">
        <authorList>
            <person name="Klaysubun C."/>
            <person name="Duangmal K."/>
            <person name="Lipun K."/>
        </authorList>
    </citation>
    <scope>NUCLEOTIDE SEQUENCE [LARGE SCALE GENOMIC DNA]</scope>
    <source>
        <strain evidence="10 11">JCM 11839</strain>
    </source>
</reference>
<keyword evidence="11" id="KW-1185">Reference proteome</keyword>
<dbReference type="SUPFAM" id="SSF54862">
    <property type="entry name" value="4Fe-4S ferredoxins"/>
    <property type="match status" value="1"/>
</dbReference>
<dbReference type="Proteomes" id="UP001296706">
    <property type="component" value="Unassembled WGS sequence"/>
</dbReference>
<dbReference type="InterPro" id="IPR051269">
    <property type="entry name" value="Fe-S_cluster_ET"/>
</dbReference>
<dbReference type="EMBL" id="JAAXKY010000089">
    <property type="protein sequence ID" value="NMH80132.1"/>
    <property type="molecule type" value="Genomic_DNA"/>
</dbReference>
<comment type="cofactor">
    <cofactor evidence="1">
        <name>[3Fe-4S] cluster</name>
        <dbReference type="ChEBI" id="CHEBI:21137"/>
    </cofactor>
</comment>
<evidence type="ECO:0000256" key="6">
    <source>
        <dbReference type="ARBA" id="ARBA00023014"/>
    </source>
</evidence>
<dbReference type="PRINTS" id="PR00352">
    <property type="entry name" value="3FE4SFRDOXIN"/>
</dbReference>
<dbReference type="Gene3D" id="3.30.70.20">
    <property type="match status" value="1"/>
</dbReference>
<keyword evidence="3 8" id="KW-0479">Metal-binding</keyword>
<evidence type="ECO:0000313" key="10">
    <source>
        <dbReference type="EMBL" id="NMH80132.1"/>
    </source>
</evidence>
<dbReference type="RefSeq" id="WP_169398188.1">
    <property type="nucleotide sequence ID" value="NZ_BAAAJH010000001.1"/>
</dbReference>
<protein>
    <recommendedName>
        <fullName evidence="8">Ferredoxin</fullName>
    </recommendedName>
</protein>
<evidence type="ECO:0000256" key="8">
    <source>
        <dbReference type="RuleBase" id="RU368020"/>
    </source>
</evidence>
<dbReference type="PANTHER" id="PTHR36923">
    <property type="entry name" value="FERREDOXIN"/>
    <property type="match status" value="1"/>
</dbReference>
<organism evidence="10 11">
    <name type="scientific">Pseudonocardia xinjiangensis</name>
    <dbReference type="NCBI Taxonomy" id="75289"/>
    <lineage>
        <taxon>Bacteria</taxon>
        <taxon>Bacillati</taxon>
        <taxon>Actinomycetota</taxon>
        <taxon>Actinomycetes</taxon>
        <taxon>Pseudonocardiales</taxon>
        <taxon>Pseudonocardiaceae</taxon>
        <taxon>Pseudonocardia</taxon>
    </lineage>
</organism>
<dbReference type="PROSITE" id="PS51379">
    <property type="entry name" value="4FE4S_FER_2"/>
    <property type="match status" value="1"/>
</dbReference>
<feature type="domain" description="4Fe-4S ferredoxin-type" evidence="9">
    <location>
        <begin position="1"/>
        <end position="29"/>
    </location>
</feature>
<keyword evidence="2 8" id="KW-0813">Transport</keyword>
<keyword evidence="7" id="KW-0003">3Fe-4S</keyword>
<evidence type="ECO:0000256" key="4">
    <source>
        <dbReference type="ARBA" id="ARBA00022982"/>
    </source>
</evidence>
<evidence type="ECO:0000256" key="7">
    <source>
        <dbReference type="ARBA" id="ARBA00023291"/>
    </source>
</evidence>
<dbReference type="Pfam" id="PF13459">
    <property type="entry name" value="Fer4_15"/>
    <property type="match status" value="1"/>
</dbReference>
<name>A0ABX1RIF3_9PSEU</name>
<dbReference type="InterPro" id="IPR017896">
    <property type="entry name" value="4Fe4S_Fe-S-bd"/>
</dbReference>
<evidence type="ECO:0000256" key="2">
    <source>
        <dbReference type="ARBA" id="ARBA00022448"/>
    </source>
</evidence>
<gene>
    <name evidence="10" type="ORF">HF577_23965</name>
</gene>
<evidence type="ECO:0000256" key="5">
    <source>
        <dbReference type="ARBA" id="ARBA00023004"/>
    </source>
</evidence>
<proteinExistence type="predicted"/>
<keyword evidence="5 8" id="KW-0408">Iron</keyword>
<dbReference type="PANTHER" id="PTHR36923:SF3">
    <property type="entry name" value="FERREDOXIN"/>
    <property type="match status" value="1"/>
</dbReference>
<evidence type="ECO:0000256" key="1">
    <source>
        <dbReference type="ARBA" id="ARBA00001927"/>
    </source>
</evidence>
<comment type="function">
    <text evidence="8">Ferredoxins are iron-sulfur proteins that transfer electrons in a wide variety of metabolic reactions.</text>
</comment>
<evidence type="ECO:0000259" key="9">
    <source>
        <dbReference type="PROSITE" id="PS51379"/>
    </source>
</evidence>